<evidence type="ECO:0000313" key="5">
    <source>
        <dbReference type="EMBL" id="ETD70592.1"/>
    </source>
</evidence>
<keyword evidence="2 5" id="KW-0808">Transferase</keyword>
<dbReference type="InterPro" id="IPR022488">
    <property type="entry name" value="PPK2-related"/>
</dbReference>
<accession>V8G4J3</accession>
<dbReference type="Proteomes" id="UP000018766">
    <property type="component" value="Unassembled WGS sequence"/>
</dbReference>
<dbReference type="NCBIfam" id="TIGR03709">
    <property type="entry name" value="PPK2_rel_1"/>
    <property type="match status" value="1"/>
</dbReference>
<protein>
    <submittedName>
        <fullName evidence="5">Polyphosphate:nucleotide phosphotransferase</fullName>
    </submittedName>
</protein>
<dbReference type="PANTHER" id="PTHR34383">
    <property type="entry name" value="POLYPHOSPHATE:AMP PHOSPHOTRANSFERASE-RELATED"/>
    <property type="match status" value="1"/>
</dbReference>
<dbReference type="Pfam" id="PF03976">
    <property type="entry name" value="PPK2"/>
    <property type="match status" value="1"/>
</dbReference>
<dbReference type="Gene3D" id="3.40.50.300">
    <property type="entry name" value="P-loop containing nucleotide triphosphate hydrolases"/>
    <property type="match status" value="1"/>
</dbReference>
<keyword evidence="3" id="KW-0418">Kinase</keyword>
<keyword evidence="6" id="KW-1185">Reference proteome</keyword>
<evidence type="ECO:0000259" key="4">
    <source>
        <dbReference type="Pfam" id="PF03976"/>
    </source>
</evidence>
<dbReference type="InterPro" id="IPR022300">
    <property type="entry name" value="PPK2-rel_1"/>
</dbReference>
<dbReference type="GO" id="GO:0008976">
    <property type="term" value="F:polyphosphate kinase activity"/>
    <property type="evidence" value="ECO:0007669"/>
    <property type="project" value="InterPro"/>
</dbReference>
<comment type="similarity">
    <text evidence="1">Belongs to the polyphosphate kinase 2 (PPK2) family. Class I subfamily.</text>
</comment>
<name>V8G4J3_9BURK</name>
<dbReference type="InterPro" id="IPR016898">
    <property type="entry name" value="Polyphosphate_phosphotransfera"/>
</dbReference>
<comment type="caution">
    <text evidence="5">The sequence shown here is derived from an EMBL/GenBank/DDBJ whole genome shotgun (WGS) entry which is preliminary data.</text>
</comment>
<feature type="domain" description="Polyphosphate kinase-2-related" evidence="4">
    <location>
        <begin position="7"/>
        <end position="215"/>
    </location>
</feature>
<dbReference type="InterPro" id="IPR027417">
    <property type="entry name" value="P-loop_NTPase"/>
</dbReference>
<dbReference type="EMBL" id="AYSV01000088">
    <property type="protein sequence ID" value="ETD70592.1"/>
    <property type="molecule type" value="Genomic_DNA"/>
</dbReference>
<gene>
    <name evidence="5" type="ORF">V757_07665</name>
</gene>
<dbReference type="PIRSF" id="PIRSF028756">
    <property type="entry name" value="PPK2_prd"/>
    <property type="match status" value="1"/>
</dbReference>
<organism evidence="5 6">
    <name type="scientific">Pelistega indica</name>
    <dbReference type="NCBI Taxonomy" id="1414851"/>
    <lineage>
        <taxon>Bacteria</taxon>
        <taxon>Pseudomonadati</taxon>
        <taxon>Pseudomonadota</taxon>
        <taxon>Betaproteobacteria</taxon>
        <taxon>Burkholderiales</taxon>
        <taxon>Alcaligenaceae</taxon>
        <taxon>Pelistega</taxon>
    </lineage>
</organism>
<evidence type="ECO:0000256" key="2">
    <source>
        <dbReference type="ARBA" id="ARBA00022679"/>
    </source>
</evidence>
<evidence type="ECO:0000256" key="3">
    <source>
        <dbReference type="ARBA" id="ARBA00022777"/>
    </source>
</evidence>
<dbReference type="AlphaFoldDB" id="V8G4J3"/>
<dbReference type="SUPFAM" id="SSF52540">
    <property type="entry name" value="P-loop containing nucleoside triphosphate hydrolases"/>
    <property type="match status" value="1"/>
</dbReference>
<dbReference type="PATRIC" id="fig|1414851.3.peg.1580"/>
<reference evidence="5 6" key="1">
    <citation type="submission" date="2013-11" db="EMBL/GenBank/DDBJ databases">
        <title>Genomic analysis of Pelistega sp. HM-7.</title>
        <authorList>
            <person name="Kumbhare S.V."/>
            <person name="Shetty S.A."/>
            <person name="Sharma O."/>
            <person name="Dhotre D.P."/>
        </authorList>
    </citation>
    <scope>NUCLEOTIDE SEQUENCE [LARGE SCALE GENOMIC DNA]</scope>
    <source>
        <strain evidence="5 6">HM-7</strain>
    </source>
</reference>
<dbReference type="GO" id="GO:0006797">
    <property type="term" value="P:polyphosphate metabolic process"/>
    <property type="evidence" value="ECO:0007669"/>
    <property type="project" value="InterPro"/>
</dbReference>
<evidence type="ECO:0000313" key="6">
    <source>
        <dbReference type="Proteomes" id="UP000018766"/>
    </source>
</evidence>
<sequence>MVLYADNKWSLLLVFQAMDAAGKDSTIKNILSGVNPQGIEVFSFKRPSYKELSHDFLWRTTCDLPERGNIGVFNRSYYEETLIARVHPDILESEPIPKKLVTKHIWDERLESIKDFEKHISRNGVVVLKFYLHISKEEQKSRLLARIEDPDKNWKFDKNDLYERKFWNDYMHAYEETIKHTATEYAPWYVIPGNSKPYARIVVADAVLQALKSLKLQYPSLHPTEQSYLEECRKLLENEE</sequence>
<dbReference type="PANTHER" id="PTHR34383:SF3">
    <property type="entry name" value="POLYPHOSPHATE:AMP PHOSPHOTRANSFERASE"/>
    <property type="match status" value="1"/>
</dbReference>
<evidence type="ECO:0000256" key="1">
    <source>
        <dbReference type="ARBA" id="ARBA00009924"/>
    </source>
</evidence>
<proteinExistence type="inferred from homology"/>